<evidence type="ECO:0000313" key="1">
    <source>
        <dbReference type="EMBL" id="MFC0077388.1"/>
    </source>
</evidence>
<sequence length="103" mass="12102">MTTKEQIIEKLKTWLTTKKVISYEEGIPLNCWNKELKELRDGSEKEVYVVSFKTKSTNIEYNEKGEVISFFEGMYCFAYFDADTLELLYIHKKAGYIEVDGSY</sequence>
<dbReference type="EMBL" id="JBHLYW010000008">
    <property type="protein sequence ID" value="MFC0077388.1"/>
    <property type="molecule type" value="Genomic_DNA"/>
</dbReference>
<proteinExistence type="predicted"/>
<protein>
    <submittedName>
        <fullName evidence="1">Uncharacterized protein</fullName>
    </submittedName>
</protein>
<gene>
    <name evidence="1" type="ORF">ACFFLS_10080</name>
</gene>
<name>A0ABV6BPJ4_9FLAO</name>
<dbReference type="Proteomes" id="UP001589734">
    <property type="component" value="Unassembled WGS sequence"/>
</dbReference>
<accession>A0ABV6BPJ4</accession>
<reference evidence="1 2" key="1">
    <citation type="submission" date="2024-09" db="EMBL/GenBank/DDBJ databases">
        <authorList>
            <person name="Sun Q."/>
            <person name="Mori K."/>
        </authorList>
    </citation>
    <scope>NUCLEOTIDE SEQUENCE [LARGE SCALE GENOMIC DNA]</scope>
    <source>
        <strain evidence="1 2">CGMCC 1.12926</strain>
    </source>
</reference>
<evidence type="ECO:0000313" key="2">
    <source>
        <dbReference type="Proteomes" id="UP001589734"/>
    </source>
</evidence>
<comment type="caution">
    <text evidence="1">The sequence shown here is derived from an EMBL/GenBank/DDBJ whole genome shotgun (WGS) entry which is preliminary data.</text>
</comment>
<organism evidence="1 2">
    <name type="scientific">Flavobacterium procerum</name>
    <dbReference type="NCBI Taxonomy" id="1455569"/>
    <lineage>
        <taxon>Bacteria</taxon>
        <taxon>Pseudomonadati</taxon>
        <taxon>Bacteroidota</taxon>
        <taxon>Flavobacteriia</taxon>
        <taxon>Flavobacteriales</taxon>
        <taxon>Flavobacteriaceae</taxon>
        <taxon>Flavobacterium</taxon>
    </lineage>
</organism>
<keyword evidence="2" id="KW-1185">Reference proteome</keyword>
<dbReference type="RefSeq" id="WP_379685099.1">
    <property type="nucleotide sequence ID" value="NZ_JBHLYW010000008.1"/>
</dbReference>